<dbReference type="AlphaFoldDB" id="A0A9P4I0C7"/>
<dbReference type="OrthoDB" id="10253869at2759"/>
<dbReference type="InterPro" id="IPR045851">
    <property type="entry name" value="AMP-bd_C_sf"/>
</dbReference>
<organism evidence="4 5">
    <name type="scientific">Saccharata proteae CBS 121410</name>
    <dbReference type="NCBI Taxonomy" id="1314787"/>
    <lineage>
        <taxon>Eukaryota</taxon>
        <taxon>Fungi</taxon>
        <taxon>Dikarya</taxon>
        <taxon>Ascomycota</taxon>
        <taxon>Pezizomycotina</taxon>
        <taxon>Dothideomycetes</taxon>
        <taxon>Dothideomycetes incertae sedis</taxon>
        <taxon>Botryosphaeriales</taxon>
        <taxon>Saccharataceae</taxon>
        <taxon>Saccharata</taxon>
    </lineage>
</organism>
<evidence type="ECO:0000259" key="3">
    <source>
        <dbReference type="Pfam" id="PF16177"/>
    </source>
</evidence>
<dbReference type="PANTHER" id="PTHR42921:SF4">
    <property type="entry name" value="ACETOACETYL-COA SYNTHASE (AFU_ORTHOLOGUE AFUA_8G04770)"/>
    <property type="match status" value="1"/>
</dbReference>
<feature type="domain" description="Acetyl-coenzyme A synthetase N-terminal" evidence="3">
    <location>
        <begin position="39"/>
        <end position="95"/>
    </location>
</feature>
<dbReference type="Gene3D" id="3.30.300.30">
    <property type="match status" value="1"/>
</dbReference>
<gene>
    <name evidence="4" type="ORF">K490DRAFT_71100</name>
</gene>
<dbReference type="Pfam" id="PF00501">
    <property type="entry name" value="AMP-binding"/>
    <property type="match status" value="1"/>
</dbReference>
<name>A0A9P4I0C7_9PEZI</name>
<evidence type="ECO:0000313" key="4">
    <source>
        <dbReference type="EMBL" id="KAF2090758.1"/>
    </source>
</evidence>
<reference evidence="4" key="1">
    <citation type="journal article" date="2020" name="Stud. Mycol.">
        <title>101 Dothideomycetes genomes: a test case for predicting lifestyles and emergence of pathogens.</title>
        <authorList>
            <person name="Haridas S."/>
            <person name="Albert R."/>
            <person name="Binder M."/>
            <person name="Bloem J."/>
            <person name="Labutti K."/>
            <person name="Salamov A."/>
            <person name="Andreopoulos B."/>
            <person name="Baker S."/>
            <person name="Barry K."/>
            <person name="Bills G."/>
            <person name="Bluhm B."/>
            <person name="Cannon C."/>
            <person name="Castanera R."/>
            <person name="Culley D."/>
            <person name="Daum C."/>
            <person name="Ezra D."/>
            <person name="Gonzalez J."/>
            <person name="Henrissat B."/>
            <person name="Kuo A."/>
            <person name="Liang C."/>
            <person name="Lipzen A."/>
            <person name="Lutzoni F."/>
            <person name="Magnuson J."/>
            <person name="Mondo S."/>
            <person name="Nolan M."/>
            <person name="Ohm R."/>
            <person name="Pangilinan J."/>
            <person name="Park H.-J."/>
            <person name="Ramirez L."/>
            <person name="Alfaro M."/>
            <person name="Sun H."/>
            <person name="Tritt A."/>
            <person name="Yoshinaga Y."/>
            <person name="Zwiers L.-H."/>
            <person name="Turgeon B."/>
            <person name="Goodwin S."/>
            <person name="Spatafora J."/>
            <person name="Crous P."/>
            <person name="Grigoriev I."/>
        </authorList>
    </citation>
    <scope>NUCLEOTIDE SEQUENCE</scope>
    <source>
        <strain evidence="4">CBS 121410</strain>
    </source>
</reference>
<evidence type="ECO:0000313" key="5">
    <source>
        <dbReference type="Proteomes" id="UP000799776"/>
    </source>
</evidence>
<dbReference type="InterPro" id="IPR020845">
    <property type="entry name" value="AMP-binding_CS"/>
</dbReference>
<dbReference type="PANTHER" id="PTHR42921">
    <property type="entry name" value="ACETOACETYL-COA SYNTHETASE"/>
    <property type="match status" value="1"/>
</dbReference>
<protein>
    <submittedName>
        <fullName evidence="4">Acetoacetyl-CoA synthase</fullName>
    </submittedName>
</protein>
<feature type="domain" description="AMP-dependent synthetase/ligase" evidence="2">
    <location>
        <begin position="118"/>
        <end position="406"/>
    </location>
</feature>
<dbReference type="Proteomes" id="UP000799776">
    <property type="component" value="Unassembled WGS sequence"/>
</dbReference>
<accession>A0A9P4I0C7</accession>
<dbReference type="Pfam" id="PF16177">
    <property type="entry name" value="ACAS_N"/>
    <property type="match status" value="1"/>
</dbReference>
<keyword evidence="5" id="KW-1185">Reference proteome</keyword>
<dbReference type="SUPFAM" id="SSF56801">
    <property type="entry name" value="Acetyl-CoA synthetase-like"/>
    <property type="match status" value="1"/>
</dbReference>
<sequence length="690" mass="77022">MGRMAWAQLWEHPDPKGTNLWRFMRQVERGRGVDMKSFEELWQWSVTKRAEFYQDLWEAAQLIHEGNYDKVVDESARMDSVPPWFAGIRLNFAENLLYTRSSSSPAETSTLDKGDTKIAITGVREGASEIRHVTWRSLRRRVGRLSCAMRARGLKKGDRVALVASHSVETLVVFLASTAIGALFSSSSTDMGTKGVLDRLLQIRPKWVFVDDIAVYNGKTTDLRSKNKELVLGLECTREFEGIVVQSRFDTESDVGGLPRSETLETFEKAAQGNDRLVFERIQFSDPFLVVYSSGTTGTPKCIVHSVGGVLINAMKEGKLHRDLGADTVGLQYTTTGWIMYLTSVLTLLYGGRTVLYDGSPFQPDLTTFIHLLSSEAVTNLGISPRYLSELQKHSIAPRTVADLSMVLSDALFGWFYDTGFPAHVYLENISGGTDIAGCFGMGNPLQPVYVGGCQGAALGIKVEIFDSTAEGHKRIQGKPVSDGTCGDLVATEAFPNMPVSFWGDEGGKRYFDAYFSRFDNVWTHGDFVMRHPKTRQLLFLGRADGVLNLSGVRFGSAEIYSVIEGHFSSQIADSICVGQRRPLDADESVMLFLLMAEGRRFTKRLANEVKERIGQELSKRHVPKWVFETKEIPTTVNLKKVELPVKQIVSGQFIKPSGTLLNPDSLNFYYQFAQVEQLEERESLSKARL</sequence>
<proteinExistence type="inferred from homology"/>
<dbReference type="InterPro" id="IPR042099">
    <property type="entry name" value="ANL_N_sf"/>
</dbReference>
<dbReference type="InterPro" id="IPR032387">
    <property type="entry name" value="ACAS_N"/>
</dbReference>
<dbReference type="PROSITE" id="PS00455">
    <property type="entry name" value="AMP_BINDING"/>
    <property type="match status" value="1"/>
</dbReference>
<dbReference type="GO" id="GO:0030729">
    <property type="term" value="F:acetoacetate-CoA ligase activity"/>
    <property type="evidence" value="ECO:0007669"/>
    <property type="project" value="InterPro"/>
</dbReference>
<dbReference type="InterPro" id="IPR005914">
    <property type="entry name" value="Acac_CoA_synth"/>
</dbReference>
<dbReference type="InterPro" id="IPR000873">
    <property type="entry name" value="AMP-dep_synth/lig_dom"/>
</dbReference>
<comment type="similarity">
    <text evidence="1">Belongs to the ATP-dependent AMP-binding enzyme family.</text>
</comment>
<comment type="caution">
    <text evidence="4">The sequence shown here is derived from an EMBL/GenBank/DDBJ whole genome shotgun (WGS) entry which is preliminary data.</text>
</comment>
<dbReference type="GO" id="GO:0006629">
    <property type="term" value="P:lipid metabolic process"/>
    <property type="evidence" value="ECO:0007669"/>
    <property type="project" value="InterPro"/>
</dbReference>
<dbReference type="EMBL" id="ML978712">
    <property type="protein sequence ID" value="KAF2090758.1"/>
    <property type="molecule type" value="Genomic_DNA"/>
</dbReference>
<dbReference type="NCBIfam" id="TIGR01217">
    <property type="entry name" value="ac_ac_CoA_syn"/>
    <property type="match status" value="1"/>
</dbReference>
<dbReference type="Gene3D" id="3.40.50.12780">
    <property type="entry name" value="N-terminal domain of ligase-like"/>
    <property type="match status" value="1"/>
</dbReference>
<evidence type="ECO:0000256" key="1">
    <source>
        <dbReference type="ARBA" id="ARBA00006432"/>
    </source>
</evidence>
<evidence type="ECO:0000259" key="2">
    <source>
        <dbReference type="Pfam" id="PF00501"/>
    </source>
</evidence>